<sequence>MEGGFLYTAVFNMLNSRAPRQFHSVLRTLSKRHIFSSAMLLVFSIILILFKDIPDIDGDEMHGIKSLASQIGPELRVYSEVIGQRVNMRENTFEFSLHREMDIFAFIHTLDPTKVKVVEREQNEDEPQLLDTTVGRNVQLLPVAPDHAESELEASVERLFDEGVVGALPRIMLLRCVATRLCSETLERKSMVVDAGGASHPPKKLREDHGTPSGAFVGGGVRSNTGVFLDLTGSDAFFWFMSWRYLLPDSERSYTQDFVENDLYFGRKFYPHLLTTISGRMWLLTHGMELAIVKCLNSPKYVSALGTAIGKSIKKEMQDGLAVGITHGKEGRVLTDVAAHNPFAEVDYISTLQQLQNVNFPLLVELRSKKDASVKTMMDTLRLEGPIAEKLGLNELQPNVDQLMVRKIRENIANQRSVLRDVFVPLAEPFSYAVLTGAEGTSDTVPSAVNTTTALSTTLTSASLIAPISVNDYEVVGTDD</sequence>
<evidence type="ECO:0000313" key="1">
    <source>
        <dbReference type="EMBL" id="GJS94600.1"/>
    </source>
</evidence>
<reference evidence="1" key="1">
    <citation type="journal article" date="2022" name="Int. J. Mol. Sci.">
        <title>Draft Genome of Tanacetum Coccineum: Genomic Comparison of Closely Related Tanacetum-Family Plants.</title>
        <authorList>
            <person name="Yamashiro T."/>
            <person name="Shiraishi A."/>
            <person name="Nakayama K."/>
            <person name="Satake H."/>
        </authorList>
    </citation>
    <scope>NUCLEOTIDE SEQUENCE</scope>
</reference>
<protein>
    <recommendedName>
        <fullName evidence="3">Transmembrane protein</fullName>
    </recommendedName>
</protein>
<evidence type="ECO:0008006" key="3">
    <source>
        <dbReference type="Google" id="ProtNLM"/>
    </source>
</evidence>
<keyword evidence="2" id="KW-1185">Reference proteome</keyword>
<organism evidence="1 2">
    <name type="scientific">Tanacetum coccineum</name>
    <dbReference type="NCBI Taxonomy" id="301880"/>
    <lineage>
        <taxon>Eukaryota</taxon>
        <taxon>Viridiplantae</taxon>
        <taxon>Streptophyta</taxon>
        <taxon>Embryophyta</taxon>
        <taxon>Tracheophyta</taxon>
        <taxon>Spermatophyta</taxon>
        <taxon>Magnoliopsida</taxon>
        <taxon>eudicotyledons</taxon>
        <taxon>Gunneridae</taxon>
        <taxon>Pentapetalae</taxon>
        <taxon>asterids</taxon>
        <taxon>campanulids</taxon>
        <taxon>Asterales</taxon>
        <taxon>Asteraceae</taxon>
        <taxon>Asteroideae</taxon>
        <taxon>Anthemideae</taxon>
        <taxon>Anthemidinae</taxon>
        <taxon>Tanacetum</taxon>
    </lineage>
</organism>
<evidence type="ECO:0000313" key="2">
    <source>
        <dbReference type="Proteomes" id="UP001151760"/>
    </source>
</evidence>
<accession>A0ABQ5A0C3</accession>
<gene>
    <name evidence="1" type="ORF">Tco_0801568</name>
</gene>
<dbReference type="EMBL" id="BQNB010011744">
    <property type="protein sequence ID" value="GJS94600.1"/>
    <property type="molecule type" value="Genomic_DNA"/>
</dbReference>
<dbReference type="Proteomes" id="UP001151760">
    <property type="component" value="Unassembled WGS sequence"/>
</dbReference>
<reference evidence="1" key="2">
    <citation type="submission" date="2022-01" db="EMBL/GenBank/DDBJ databases">
        <authorList>
            <person name="Yamashiro T."/>
            <person name="Shiraishi A."/>
            <person name="Satake H."/>
            <person name="Nakayama K."/>
        </authorList>
    </citation>
    <scope>NUCLEOTIDE SEQUENCE</scope>
</reference>
<comment type="caution">
    <text evidence="1">The sequence shown here is derived from an EMBL/GenBank/DDBJ whole genome shotgun (WGS) entry which is preliminary data.</text>
</comment>
<name>A0ABQ5A0C3_9ASTR</name>
<proteinExistence type="predicted"/>